<organism evidence="1 2">
    <name type="scientific">Arenicella chitinivorans</name>
    <dbReference type="NCBI Taxonomy" id="1329800"/>
    <lineage>
        <taxon>Bacteria</taxon>
        <taxon>Pseudomonadati</taxon>
        <taxon>Pseudomonadota</taxon>
        <taxon>Gammaproteobacteria</taxon>
        <taxon>Arenicellales</taxon>
        <taxon>Arenicellaceae</taxon>
        <taxon>Arenicella</taxon>
    </lineage>
</organism>
<dbReference type="AlphaFoldDB" id="A0A918RM20"/>
<gene>
    <name evidence="1" type="ORF">GCM10008090_10810</name>
</gene>
<protein>
    <submittedName>
        <fullName evidence="1">Uncharacterized protein</fullName>
    </submittedName>
</protein>
<proteinExistence type="predicted"/>
<comment type="caution">
    <text evidence="1">The sequence shown here is derived from an EMBL/GenBank/DDBJ whole genome shotgun (WGS) entry which is preliminary data.</text>
</comment>
<name>A0A918RM20_9GAMM</name>
<sequence>MQQTKQVSKLAGVLVNTSGYLKYARTNSIFSRRKLQRDSYATVTKHGETIHTGLLLIRGNAEPRRCAKGKQIRV</sequence>
<evidence type="ECO:0000313" key="2">
    <source>
        <dbReference type="Proteomes" id="UP000614811"/>
    </source>
</evidence>
<dbReference type="EMBL" id="BMXA01000002">
    <property type="protein sequence ID" value="GHA03525.1"/>
    <property type="molecule type" value="Genomic_DNA"/>
</dbReference>
<accession>A0A918RM20</accession>
<reference evidence="1" key="2">
    <citation type="submission" date="2020-09" db="EMBL/GenBank/DDBJ databases">
        <authorList>
            <person name="Sun Q."/>
            <person name="Kim S."/>
        </authorList>
    </citation>
    <scope>NUCLEOTIDE SEQUENCE</scope>
    <source>
        <strain evidence="1">KCTC 12711</strain>
    </source>
</reference>
<keyword evidence="2" id="KW-1185">Reference proteome</keyword>
<evidence type="ECO:0000313" key="1">
    <source>
        <dbReference type="EMBL" id="GHA03525.1"/>
    </source>
</evidence>
<reference evidence="1" key="1">
    <citation type="journal article" date="2014" name="Int. J. Syst. Evol. Microbiol.">
        <title>Complete genome sequence of Corynebacterium casei LMG S-19264T (=DSM 44701T), isolated from a smear-ripened cheese.</title>
        <authorList>
            <consortium name="US DOE Joint Genome Institute (JGI-PGF)"/>
            <person name="Walter F."/>
            <person name="Albersmeier A."/>
            <person name="Kalinowski J."/>
            <person name="Ruckert C."/>
        </authorList>
    </citation>
    <scope>NUCLEOTIDE SEQUENCE</scope>
    <source>
        <strain evidence="1">KCTC 12711</strain>
    </source>
</reference>
<dbReference type="Proteomes" id="UP000614811">
    <property type="component" value="Unassembled WGS sequence"/>
</dbReference>